<evidence type="ECO:0000256" key="1">
    <source>
        <dbReference type="SAM" id="Phobius"/>
    </source>
</evidence>
<gene>
    <name evidence="2" type="ORF">XELAEV_18028029mg</name>
</gene>
<proteinExistence type="predicted"/>
<keyword evidence="1" id="KW-1133">Transmembrane helix</keyword>
<sequence length="74" mass="8425">MYENRMYFQDTVIVIHCMLWNLFNLSVITCLSSVFFREETCGITGSAGAASPGSCRMYRHLPAFIFLFAGTKQM</sequence>
<evidence type="ECO:0000313" key="2">
    <source>
        <dbReference type="EMBL" id="OCT81213.1"/>
    </source>
</evidence>
<organism evidence="2 3">
    <name type="scientific">Xenopus laevis</name>
    <name type="common">African clawed frog</name>
    <dbReference type="NCBI Taxonomy" id="8355"/>
    <lineage>
        <taxon>Eukaryota</taxon>
        <taxon>Metazoa</taxon>
        <taxon>Chordata</taxon>
        <taxon>Craniata</taxon>
        <taxon>Vertebrata</taxon>
        <taxon>Euteleostomi</taxon>
        <taxon>Amphibia</taxon>
        <taxon>Batrachia</taxon>
        <taxon>Anura</taxon>
        <taxon>Pipoidea</taxon>
        <taxon>Pipidae</taxon>
        <taxon>Xenopodinae</taxon>
        <taxon>Xenopus</taxon>
        <taxon>Xenopus</taxon>
    </lineage>
</organism>
<name>A0A974HKJ9_XENLA</name>
<accession>A0A974HKJ9</accession>
<dbReference type="Proteomes" id="UP000694892">
    <property type="component" value="Chromosome 5L"/>
</dbReference>
<keyword evidence="1" id="KW-0812">Transmembrane</keyword>
<evidence type="ECO:0000313" key="3">
    <source>
        <dbReference type="Proteomes" id="UP000694892"/>
    </source>
</evidence>
<dbReference type="AlphaFoldDB" id="A0A974HKJ9"/>
<reference evidence="3" key="1">
    <citation type="journal article" date="2016" name="Nature">
        <title>Genome evolution in the allotetraploid frog Xenopus laevis.</title>
        <authorList>
            <person name="Session A.M."/>
            <person name="Uno Y."/>
            <person name="Kwon T."/>
            <person name="Chapman J.A."/>
            <person name="Toyoda A."/>
            <person name="Takahashi S."/>
            <person name="Fukui A."/>
            <person name="Hikosaka A."/>
            <person name="Suzuki A."/>
            <person name="Kondo M."/>
            <person name="van Heeringen S.J."/>
            <person name="Quigley I."/>
            <person name="Heinz S."/>
            <person name="Ogino H."/>
            <person name="Ochi H."/>
            <person name="Hellsten U."/>
            <person name="Lyons J.B."/>
            <person name="Simakov O."/>
            <person name="Putnam N."/>
            <person name="Stites J."/>
            <person name="Kuroki Y."/>
            <person name="Tanaka T."/>
            <person name="Michiue T."/>
            <person name="Watanabe M."/>
            <person name="Bogdanovic O."/>
            <person name="Lister R."/>
            <person name="Georgiou G."/>
            <person name="Paranjpe S.S."/>
            <person name="van Kruijsbergen I."/>
            <person name="Shu S."/>
            <person name="Carlson J."/>
            <person name="Kinoshita T."/>
            <person name="Ohta Y."/>
            <person name="Mawaribuchi S."/>
            <person name="Jenkins J."/>
            <person name="Grimwood J."/>
            <person name="Schmutz J."/>
            <person name="Mitros T."/>
            <person name="Mozaffari S.V."/>
            <person name="Suzuki Y."/>
            <person name="Haramoto Y."/>
            <person name="Yamamoto T.S."/>
            <person name="Takagi C."/>
            <person name="Heald R."/>
            <person name="Miller K."/>
            <person name="Haudenschild C."/>
            <person name="Kitzman J."/>
            <person name="Nakayama T."/>
            <person name="Izutsu Y."/>
            <person name="Robert J."/>
            <person name="Fortriede J."/>
            <person name="Burns K."/>
            <person name="Lotay V."/>
            <person name="Karimi K."/>
            <person name="Yasuoka Y."/>
            <person name="Dichmann D.S."/>
            <person name="Flajnik M.F."/>
            <person name="Houston D.W."/>
            <person name="Shendure J."/>
            <person name="DuPasquier L."/>
            <person name="Vize P.D."/>
            <person name="Zorn A.M."/>
            <person name="Ito M."/>
            <person name="Marcotte E.M."/>
            <person name="Wallingford J.B."/>
            <person name="Ito Y."/>
            <person name="Asashima M."/>
            <person name="Ueno N."/>
            <person name="Matsuda Y."/>
            <person name="Veenstra G.J."/>
            <person name="Fujiyama A."/>
            <person name="Harland R.M."/>
            <person name="Taira M."/>
            <person name="Rokhsar D.S."/>
        </authorList>
    </citation>
    <scope>NUCLEOTIDE SEQUENCE [LARGE SCALE GENOMIC DNA]</scope>
    <source>
        <strain evidence="3">J</strain>
    </source>
</reference>
<keyword evidence="1" id="KW-0472">Membrane</keyword>
<feature type="transmembrane region" description="Helical" evidence="1">
    <location>
        <begin position="12"/>
        <end position="36"/>
    </location>
</feature>
<protein>
    <submittedName>
        <fullName evidence="2">Uncharacterized protein</fullName>
    </submittedName>
</protein>
<dbReference type="EMBL" id="CM004474">
    <property type="protein sequence ID" value="OCT81213.1"/>
    <property type="molecule type" value="Genomic_DNA"/>
</dbReference>